<evidence type="ECO:0000313" key="4">
    <source>
        <dbReference type="EMBL" id="GAA0346332.1"/>
    </source>
</evidence>
<evidence type="ECO:0000259" key="3">
    <source>
        <dbReference type="PROSITE" id="PS51819"/>
    </source>
</evidence>
<dbReference type="PANTHER" id="PTHR43048:SF3">
    <property type="entry name" value="METHYLMALONYL-COA EPIMERASE, MITOCHONDRIAL"/>
    <property type="match status" value="1"/>
</dbReference>
<dbReference type="SUPFAM" id="SSF54593">
    <property type="entry name" value="Glyoxalase/Bleomycin resistance protein/Dihydroxybiphenyl dioxygenase"/>
    <property type="match status" value="1"/>
</dbReference>
<organism evidence="4 5">
    <name type="scientific">Bacillus carboniphilus</name>
    <dbReference type="NCBI Taxonomy" id="86663"/>
    <lineage>
        <taxon>Bacteria</taxon>
        <taxon>Bacillati</taxon>
        <taxon>Bacillota</taxon>
        <taxon>Bacilli</taxon>
        <taxon>Bacillales</taxon>
        <taxon>Bacillaceae</taxon>
        <taxon>Bacillus</taxon>
    </lineage>
</organism>
<evidence type="ECO:0000313" key="5">
    <source>
        <dbReference type="Proteomes" id="UP001500782"/>
    </source>
</evidence>
<reference evidence="4 5" key="1">
    <citation type="journal article" date="2019" name="Int. J. Syst. Evol. Microbiol.">
        <title>The Global Catalogue of Microorganisms (GCM) 10K type strain sequencing project: providing services to taxonomists for standard genome sequencing and annotation.</title>
        <authorList>
            <consortium name="The Broad Institute Genomics Platform"/>
            <consortium name="The Broad Institute Genome Sequencing Center for Infectious Disease"/>
            <person name="Wu L."/>
            <person name="Ma J."/>
        </authorList>
    </citation>
    <scope>NUCLEOTIDE SEQUENCE [LARGE SCALE GENOMIC DNA]</scope>
    <source>
        <strain evidence="4 5">JCM 9731</strain>
    </source>
</reference>
<sequence>MEKVDHIGIAVRSIDQVLPFYQNVMKLELTKTEEVPSQGVKVAFLQALNTKLELLEPIHPDSAIAKFIEKKGEGMHHVAFLVDDIEAEVKRLKSEGARLVQETPQPGAGGAKVIFLHPKQANGVLYEICEK</sequence>
<dbReference type="NCBIfam" id="TIGR03081">
    <property type="entry name" value="metmalonyl_epim"/>
    <property type="match status" value="1"/>
</dbReference>
<dbReference type="Pfam" id="PF13669">
    <property type="entry name" value="Glyoxalase_4"/>
    <property type="match status" value="1"/>
</dbReference>
<name>A0ABN0WTJ3_9BACI</name>
<gene>
    <name evidence="4" type="primary">mce</name>
    <name evidence="4" type="ORF">GCM10008967_40940</name>
</gene>
<dbReference type="InterPro" id="IPR017515">
    <property type="entry name" value="MeMalonyl-CoA_epimerase"/>
</dbReference>
<dbReference type="InterPro" id="IPR051785">
    <property type="entry name" value="MMCE/EMCE_epimerase"/>
</dbReference>
<keyword evidence="2" id="KW-0479">Metal-binding</keyword>
<dbReference type="CDD" id="cd07249">
    <property type="entry name" value="MMCE"/>
    <property type="match status" value="1"/>
</dbReference>
<dbReference type="PANTHER" id="PTHR43048">
    <property type="entry name" value="METHYLMALONYL-COA EPIMERASE"/>
    <property type="match status" value="1"/>
</dbReference>
<feature type="domain" description="VOC" evidence="3">
    <location>
        <begin position="3"/>
        <end position="131"/>
    </location>
</feature>
<protein>
    <submittedName>
        <fullName evidence="4">Methylmalonyl-CoA epimerase</fullName>
    </submittedName>
</protein>
<accession>A0ABN0WTJ3</accession>
<dbReference type="InterPro" id="IPR029068">
    <property type="entry name" value="Glyas_Bleomycin-R_OHBP_Dase"/>
</dbReference>
<proteinExistence type="inferred from homology"/>
<keyword evidence="5" id="KW-1185">Reference proteome</keyword>
<evidence type="ECO:0000256" key="1">
    <source>
        <dbReference type="ARBA" id="ARBA00009308"/>
    </source>
</evidence>
<comment type="caution">
    <text evidence="4">The sequence shown here is derived from an EMBL/GenBank/DDBJ whole genome shotgun (WGS) entry which is preliminary data.</text>
</comment>
<dbReference type="EMBL" id="BAAADJ010000064">
    <property type="protein sequence ID" value="GAA0346332.1"/>
    <property type="molecule type" value="Genomic_DNA"/>
</dbReference>
<dbReference type="InterPro" id="IPR037523">
    <property type="entry name" value="VOC_core"/>
</dbReference>
<dbReference type="Proteomes" id="UP001500782">
    <property type="component" value="Unassembled WGS sequence"/>
</dbReference>
<dbReference type="PROSITE" id="PS51819">
    <property type="entry name" value="VOC"/>
    <property type="match status" value="1"/>
</dbReference>
<evidence type="ECO:0000256" key="2">
    <source>
        <dbReference type="ARBA" id="ARBA00022723"/>
    </source>
</evidence>
<comment type="similarity">
    <text evidence="1">Belongs to the methylmalonyl-CoA epimerase family.</text>
</comment>
<dbReference type="Gene3D" id="3.10.180.10">
    <property type="entry name" value="2,3-Dihydroxybiphenyl 1,2-Dioxygenase, domain 1"/>
    <property type="match status" value="1"/>
</dbReference>